<evidence type="ECO:0000256" key="17">
    <source>
        <dbReference type="PIRSR" id="PIRSR601508-2"/>
    </source>
</evidence>
<feature type="domain" description="Ionotropic glutamate receptor C-terminal" evidence="20">
    <location>
        <begin position="433"/>
        <end position="806"/>
    </location>
</feature>
<evidence type="ECO:0000256" key="16">
    <source>
        <dbReference type="PIRSR" id="PIRSR601508-1"/>
    </source>
</evidence>
<organism evidence="22 23">
    <name type="scientific">Photinus pyralis</name>
    <name type="common">Common eastern firefly</name>
    <name type="synonym">Lampyris pyralis</name>
    <dbReference type="NCBI Taxonomy" id="7054"/>
    <lineage>
        <taxon>Eukaryota</taxon>
        <taxon>Metazoa</taxon>
        <taxon>Ecdysozoa</taxon>
        <taxon>Arthropoda</taxon>
        <taxon>Hexapoda</taxon>
        <taxon>Insecta</taxon>
        <taxon>Pterygota</taxon>
        <taxon>Neoptera</taxon>
        <taxon>Endopterygota</taxon>
        <taxon>Coleoptera</taxon>
        <taxon>Polyphaga</taxon>
        <taxon>Elateriformia</taxon>
        <taxon>Elateroidea</taxon>
        <taxon>Lampyridae</taxon>
        <taxon>Lampyrinae</taxon>
        <taxon>Photinus</taxon>
    </lineage>
</organism>
<feature type="transmembrane region" description="Helical" evidence="19">
    <location>
        <begin position="640"/>
        <end position="660"/>
    </location>
</feature>
<keyword evidence="5 19" id="KW-0812">Transmembrane</keyword>
<dbReference type="InParanoid" id="A0A5N4AXN0"/>
<evidence type="ECO:0000256" key="5">
    <source>
        <dbReference type="ARBA" id="ARBA00022692"/>
    </source>
</evidence>
<reference evidence="22 23" key="1">
    <citation type="journal article" date="2018" name="Elife">
        <title>Firefly genomes illuminate parallel origins of bioluminescence in beetles.</title>
        <authorList>
            <person name="Fallon T.R."/>
            <person name="Lower S.E."/>
            <person name="Chang C.H."/>
            <person name="Bessho-Uehara M."/>
            <person name="Martin G.J."/>
            <person name="Bewick A.J."/>
            <person name="Behringer M."/>
            <person name="Debat H.J."/>
            <person name="Wong I."/>
            <person name="Day J.C."/>
            <person name="Suvorov A."/>
            <person name="Silva C.J."/>
            <person name="Stanger-Hall K.F."/>
            <person name="Hall D.W."/>
            <person name="Schmitz R.J."/>
            <person name="Nelson D.R."/>
            <person name="Lewis S.M."/>
            <person name="Shigenobu S."/>
            <person name="Bybee S.M."/>
            <person name="Larracuente A.M."/>
            <person name="Oba Y."/>
            <person name="Weng J.K."/>
        </authorList>
    </citation>
    <scope>NUCLEOTIDE SEQUENCE [LARGE SCALE GENOMIC DNA]</scope>
    <source>
        <strain evidence="22">1611_PpyrPB1</strain>
        <tissue evidence="22">Whole body</tissue>
    </source>
</reference>
<dbReference type="EMBL" id="VVIM01000002">
    <property type="protein sequence ID" value="KAB0801920.1"/>
    <property type="molecule type" value="Genomic_DNA"/>
</dbReference>
<evidence type="ECO:0000256" key="7">
    <source>
        <dbReference type="ARBA" id="ARBA00023018"/>
    </source>
</evidence>
<evidence type="ECO:0000256" key="8">
    <source>
        <dbReference type="ARBA" id="ARBA00023065"/>
    </source>
</evidence>
<evidence type="ECO:0000256" key="10">
    <source>
        <dbReference type="ARBA" id="ARBA00023170"/>
    </source>
</evidence>
<feature type="disulfide bond" evidence="18">
    <location>
        <begin position="755"/>
        <end position="813"/>
    </location>
</feature>
<evidence type="ECO:0000256" key="19">
    <source>
        <dbReference type="SAM" id="Phobius"/>
    </source>
</evidence>
<feature type="binding site" evidence="16">
    <location>
        <position position="524"/>
    </location>
    <ligand>
        <name>L-glutamate</name>
        <dbReference type="ChEBI" id="CHEBI:29985"/>
    </ligand>
</feature>
<dbReference type="GO" id="GO:0038023">
    <property type="term" value="F:signaling receptor activity"/>
    <property type="evidence" value="ECO:0007669"/>
    <property type="project" value="InterPro"/>
</dbReference>
<sequence>MTLYVFTKFKLREIFYLYIFVASNINRGGAMASYIYAGGIYESSNQQAKLAFEVVVDWISKYNPLTYDTLKILPSVIPQEQVINRTYGFVSGVNANKPISVVSNGCSLLANGIAIVFSFLTEDNANTIQSLCDHKEIPMIQIVDSSEHINDCCSISMHPSRSALSKAFADLVKLWNWKSFTILYDNADNLSKYGELLKINCKPYRNIVLRQLYRNYNGDFMDALKEIRKSGQTNFILDFSIETLAEILDQLQRIGLMTSDYSYIVLHLDLHVLNLNKYQHSAANITGFRLLNLTHPLHQKIIDVNKSKQYEAFNMEHQIPNEVALLFDAVNLTSTVINEYGLLKTKALNCKSSTSWEYGSTLFNYLKLKSFNGLSGRVEFNQYGQRTQFDLDILSLTEEGLQKIGMWDTANGLEMLRLKPDLEPTERSLRHAHFNVMVCWIQPYAMLKTTSAPLTGNDQFEGFAIDLIRELSNLEGFKYTFIRNEDDLNGSYNSTSGKWNGMIEDILSGRGDLAIGDLTITQDRQRAVDFTEPFMSLGVQILYRKPTTSAPDFFSFAAPFKPEVWVMFVVTFFVMSFMLYITARMTPSEWVNPYPCNENPQYLENTYNFQNCIWLIIANLMQEGADYGPRGLSTRILTSFWSFFILIMISTYTANMAAFLTTEKEEWAFTNVAQLVNNSEKLGIKYGAAATGATFKFFKESEDEIYKKAYEHMKNHPENLVNYFEDGVDKVVNGVENYAFFMESSSIKYVTQRRCNLTAVGKRLDEKYYAIALQKGSPFRYPLSAAVVKLKQSGVVDELERKWWERERLPEPCLKKSDSGAAPPLNYKHVSGIIWLTFGGVLASCVLVVLELLFKIAKSHPKEERCNALKEEVRFYLNFDKKRRPTK</sequence>
<evidence type="ECO:0000313" key="22">
    <source>
        <dbReference type="EMBL" id="KAB0801920.1"/>
    </source>
</evidence>
<evidence type="ECO:0000256" key="11">
    <source>
        <dbReference type="ARBA" id="ARBA00023180"/>
    </source>
</evidence>
<feature type="site" description="Interaction with the cone snail toxin Con-ikot-ikot" evidence="17">
    <location>
        <position position="789"/>
    </location>
</feature>
<keyword evidence="13" id="KW-1071">Ligand-gated ion channel</keyword>
<dbReference type="Gene3D" id="3.40.190.10">
    <property type="entry name" value="Periplasmic binding protein-like II"/>
    <property type="match status" value="1"/>
</dbReference>
<keyword evidence="4" id="KW-1003">Cell membrane</keyword>
<dbReference type="InterPro" id="IPR019594">
    <property type="entry name" value="Glu/Gly-bd"/>
</dbReference>
<accession>A0A5N4AXN0</accession>
<evidence type="ECO:0008006" key="24">
    <source>
        <dbReference type="Google" id="ProtNLM"/>
    </source>
</evidence>
<evidence type="ECO:0000256" key="3">
    <source>
        <dbReference type="ARBA" id="ARBA00022448"/>
    </source>
</evidence>
<protein>
    <recommendedName>
        <fullName evidence="24">Ionotropic glutamate receptor C-terminal domain-containing protein</fullName>
    </recommendedName>
</protein>
<dbReference type="InterPro" id="IPR001828">
    <property type="entry name" value="ANF_lig-bd_rcpt"/>
</dbReference>
<evidence type="ECO:0000256" key="14">
    <source>
        <dbReference type="ARBA" id="ARBA00023303"/>
    </source>
</evidence>
<keyword evidence="7" id="KW-0770">Synapse</keyword>
<dbReference type="Gene3D" id="1.10.287.70">
    <property type="match status" value="1"/>
</dbReference>
<dbReference type="Pfam" id="PF01094">
    <property type="entry name" value="ANF_receptor"/>
    <property type="match status" value="1"/>
</dbReference>
<dbReference type="InterPro" id="IPR028082">
    <property type="entry name" value="Peripla_BP_I"/>
</dbReference>
<keyword evidence="18" id="KW-1015">Disulfide bond</keyword>
<keyword evidence="12" id="KW-0628">Postsynaptic cell membrane</keyword>
<evidence type="ECO:0000256" key="4">
    <source>
        <dbReference type="ARBA" id="ARBA00022475"/>
    </source>
</evidence>
<dbReference type="FunCoup" id="A0A5N4AXN0">
    <property type="interactions" value="10"/>
</dbReference>
<feature type="domain" description="Ionotropic glutamate receptor L-glutamate and glycine-binding" evidence="21">
    <location>
        <begin position="443"/>
        <end position="508"/>
    </location>
</feature>
<dbReference type="InterPro" id="IPR001320">
    <property type="entry name" value="Iontro_rcpt_C"/>
</dbReference>
<keyword evidence="8" id="KW-0406">Ion transport</keyword>
<comment type="similarity">
    <text evidence="2">Belongs to the glutamate-gated ion channel (TC 1.A.10.1) family.</text>
</comment>
<dbReference type="AlphaFoldDB" id="A0A5N4AXN0"/>
<feature type="binding site" evidence="16">
    <location>
        <position position="694"/>
    </location>
    <ligand>
        <name>L-glutamate</name>
        <dbReference type="ChEBI" id="CHEBI:29985"/>
    </ligand>
</feature>
<feature type="binding site" evidence="16">
    <location>
        <position position="743"/>
    </location>
    <ligand>
        <name>L-glutamate</name>
        <dbReference type="ChEBI" id="CHEBI:29985"/>
    </ligand>
</feature>
<name>A0A5N4AXN0_PHOPY</name>
<dbReference type="InterPro" id="IPR015683">
    <property type="entry name" value="Ionotropic_Glu_rcpt"/>
</dbReference>
<dbReference type="SMART" id="SM00079">
    <property type="entry name" value="PBPe"/>
    <property type="match status" value="1"/>
</dbReference>
<dbReference type="OrthoDB" id="5984008at2759"/>
<dbReference type="Gene3D" id="3.40.50.2300">
    <property type="match status" value="2"/>
</dbReference>
<feature type="binding site" evidence="16">
    <location>
        <position position="519"/>
    </location>
    <ligand>
        <name>L-glutamate</name>
        <dbReference type="ChEBI" id="CHEBI:29985"/>
    </ligand>
</feature>
<dbReference type="FunFam" id="1.10.287.70:FF:000105">
    <property type="entry name" value="Eye-enriched kainate receptor, isoform A"/>
    <property type="match status" value="1"/>
</dbReference>
<gene>
    <name evidence="22" type="ORF">PPYR_04106</name>
</gene>
<keyword evidence="10" id="KW-0675">Receptor</keyword>
<keyword evidence="9 19" id="KW-0472">Membrane</keyword>
<evidence type="ECO:0000256" key="15">
    <source>
        <dbReference type="ARBA" id="ARBA00034100"/>
    </source>
</evidence>
<dbReference type="PRINTS" id="PR00177">
    <property type="entry name" value="NMDARECEPTOR"/>
</dbReference>
<dbReference type="PANTHER" id="PTHR18966">
    <property type="entry name" value="IONOTROPIC GLUTAMATE RECEPTOR"/>
    <property type="match status" value="1"/>
</dbReference>
<dbReference type="SUPFAM" id="SSF53822">
    <property type="entry name" value="Periplasmic binding protein-like I"/>
    <property type="match status" value="1"/>
</dbReference>
<dbReference type="SUPFAM" id="SSF53850">
    <property type="entry name" value="Periplasmic binding protein-like II"/>
    <property type="match status" value="1"/>
</dbReference>
<keyword evidence="14" id="KW-0407">Ion channel</keyword>
<dbReference type="SMART" id="SM00918">
    <property type="entry name" value="Lig_chan-Glu_bd"/>
    <property type="match status" value="1"/>
</dbReference>
<feature type="transmembrane region" description="Helical" evidence="19">
    <location>
        <begin position="564"/>
        <end position="583"/>
    </location>
</feature>
<dbReference type="Pfam" id="PF10613">
    <property type="entry name" value="Lig_chan-Glu_bd"/>
    <property type="match status" value="1"/>
</dbReference>
<dbReference type="Pfam" id="PF00060">
    <property type="entry name" value="Lig_chan"/>
    <property type="match status" value="1"/>
</dbReference>
<dbReference type="GO" id="GO:0045211">
    <property type="term" value="C:postsynaptic membrane"/>
    <property type="evidence" value="ECO:0007669"/>
    <property type="project" value="UniProtKB-SubCell"/>
</dbReference>
<evidence type="ECO:0000259" key="21">
    <source>
        <dbReference type="SMART" id="SM00918"/>
    </source>
</evidence>
<keyword evidence="23" id="KW-1185">Reference proteome</keyword>
<keyword evidence="11" id="KW-0325">Glycoprotein</keyword>
<dbReference type="FunFam" id="3.40.190.10:FF:000178">
    <property type="entry name" value="Glutamate receptor subunit"/>
    <property type="match status" value="1"/>
</dbReference>
<evidence type="ECO:0000259" key="20">
    <source>
        <dbReference type="SMART" id="SM00079"/>
    </source>
</evidence>
<dbReference type="Proteomes" id="UP000327044">
    <property type="component" value="Unassembled WGS sequence"/>
</dbReference>
<comment type="caution">
    <text evidence="22">The sequence shown here is derived from an EMBL/GenBank/DDBJ whole genome shotgun (WGS) entry which is preliminary data.</text>
</comment>
<dbReference type="GO" id="GO:0015276">
    <property type="term" value="F:ligand-gated monoatomic ion channel activity"/>
    <property type="evidence" value="ECO:0007669"/>
    <property type="project" value="InterPro"/>
</dbReference>
<keyword evidence="6 19" id="KW-1133">Transmembrane helix</keyword>
<keyword evidence="3" id="KW-0813">Transport</keyword>
<proteinExistence type="inferred from homology"/>
<evidence type="ECO:0000256" key="18">
    <source>
        <dbReference type="PIRSR" id="PIRSR601508-3"/>
    </source>
</evidence>
<evidence type="ECO:0000256" key="12">
    <source>
        <dbReference type="ARBA" id="ARBA00023257"/>
    </source>
</evidence>
<evidence type="ECO:0000313" key="23">
    <source>
        <dbReference type="Proteomes" id="UP000327044"/>
    </source>
</evidence>
<dbReference type="InterPro" id="IPR001508">
    <property type="entry name" value="Iono_Glu_rcpt_met"/>
</dbReference>
<evidence type="ECO:0000256" key="6">
    <source>
        <dbReference type="ARBA" id="ARBA00022989"/>
    </source>
</evidence>
<comment type="subcellular location">
    <subcellularLocation>
        <location evidence="1">Cell membrane</location>
        <topology evidence="1">Multi-pass membrane protein</topology>
    </subcellularLocation>
    <subcellularLocation>
        <location evidence="15">Postsynaptic cell membrane</location>
    </subcellularLocation>
</comment>
<feature type="transmembrane region" description="Helical" evidence="19">
    <location>
        <begin position="833"/>
        <end position="854"/>
    </location>
</feature>
<evidence type="ECO:0000256" key="2">
    <source>
        <dbReference type="ARBA" id="ARBA00008685"/>
    </source>
</evidence>
<evidence type="ECO:0000256" key="9">
    <source>
        <dbReference type="ARBA" id="ARBA00023136"/>
    </source>
</evidence>
<feature type="site" description="Interaction with the cone snail toxin Con-ikot-ikot" evidence="17">
    <location>
        <position position="699"/>
    </location>
</feature>
<evidence type="ECO:0000256" key="13">
    <source>
        <dbReference type="ARBA" id="ARBA00023286"/>
    </source>
</evidence>
<evidence type="ECO:0000256" key="1">
    <source>
        <dbReference type="ARBA" id="ARBA00004651"/>
    </source>
</evidence>